<sequence length="683" mass="75410">MRRLLKRLARGPQVSESHAAEWQDRQHQQHVQPSPASVGNSTAFEYSPLRSPSSFRILKLRRPMTEGDVSYTGLSLQGSLVEASLDNPPKYFALSYTWGDPDPCDSITIDGKMLRITANCGSALRRMLRGKFERMIWVDSICINQANTPNALAERGAQVAMMDRIYSAAEQVNVHLGEGDAASDAACEALKSLVGPYLGAKLPGPQQETCRRKYESLADEILECTPEFPYGKLHGIFRLPWFMRVWVVQEVALGKSVMFYCGKHMMQLKTIVVAADFTRLPYSKLHSTAMSFHWKSYLDWHDTLQEFIRRIGEGEPPSSLGLTASSILLYPGPVYEATRPEDKVHGFYGICKRFGITLPTPDYQKPLSVVYTEAARAIINHDNSLEMLLSVNESSGWEQYGLPSWVPNLAGCMRRWSPSNPPHMVVGSTSKSRVSGASRYEYILEPQATRLMVKGRRLGVAVAVGLPWMTDASTNLIGGGAIQTGQYIGALIDCIGTWFDVAKSATPHGDEGTVLRAMTRAILLAHQVSTKASFTGAASLDFVVAYLSILVNVSKSGQNHNDRSTPLTLAAPHDKRWSFVTIGNYLLSLEMQQVIQQLFIAGWKTVFRIIGGPAENGEHLAIGSHSTKEDDLVVVFSGSPSAAVLRPYEDGFRYVGSAAVDGIMNGEFWDGGSERDDEWFTLI</sequence>
<proteinExistence type="predicted"/>
<reference evidence="3 4" key="1">
    <citation type="journal article" date="2014" name="BMC Genomics">
        <title>Comparative genome sequencing reveals chemotype-specific gene clusters in the toxigenic black mold Stachybotrys.</title>
        <authorList>
            <person name="Semeiks J."/>
            <person name="Borek D."/>
            <person name="Otwinowski Z."/>
            <person name="Grishin N.V."/>
        </authorList>
    </citation>
    <scope>NUCLEOTIDE SEQUENCE [LARGE SCALE GENOMIC DNA]</scope>
    <source>
        <strain evidence="4">CBS 109288 / IBT 7711</strain>
    </source>
</reference>
<dbReference type="PANTHER" id="PTHR24148">
    <property type="entry name" value="ANKYRIN REPEAT DOMAIN-CONTAINING PROTEIN 39 HOMOLOG-RELATED"/>
    <property type="match status" value="1"/>
</dbReference>
<dbReference type="Pfam" id="PF26639">
    <property type="entry name" value="Het-6_barrel"/>
    <property type="match status" value="1"/>
</dbReference>
<dbReference type="Pfam" id="PF06985">
    <property type="entry name" value="HET"/>
    <property type="match status" value="1"/>
</dbReference>
<accession>A0A084B3M9</accession>
<gene>
    <name evidence="3" type="ORF">S7711_00167</name>
</gene>
<evidence type="ECO:0000259" key="2">
    <source>
        <dbReference type="Pfam" id="PF06985"/>
    </source>
</evidence>
<feature type="region of interest" description="Disordered" evidence="1">
    <location>
        <begin position="1"/>
        <end position="45"/>
    </location>
</feature>
<dbReference type="AlphaFoldDB" id="A0A084B3M9"/>
<protein>
    <recommendedName>
        <fullName evidence="2">Heterokaryon incompatibility domain-containing protein</fullName>
    </recommendedName>
</protein>
<dbReference type="HOGENOM" id="CLU_004184_7_3_1"/>
<evidence type="ECO:0000313" key="3">
    <source>
        <dbReference type="EMBL" id="KEY72158.1"/>
    </source>
</evidence>
<evidence type="ECO:0000256" key="1">
    <source>
        <dbReference type="SAM" id="MobiDB-lite"/>
    </source>
</evidence>
<evidence type="ECO:0000313" key="4">
    <source>
        <dbReference type="Proteomes" id="UP000028045"/>
    </source>
</evidence>
<name>A0A084B3M9_STACB</name>
<feature type="compositionally biased region" description="Basic and acidic residues" evidence="1">
    <location>
        <begin position="18"/>
        <end position="27"/>
    </location>
</feature>
<keyword evidence="4" id="KW-1185">Reference proteome</keyword>
<dbReference type="PANTHER" id="PTHR24148:SF73">
    <property type="entry name" value="HET DOMAIN PROTEIN (AFU_ORTHOLOGUE AFUA_8G01020)"/>
    <property type="match status" value="1"/>
</dbReference>
<dbReference type="EMBL" id="KL648097">
    <property type="protein sequence ID" value="KEY72158.1"/>
    <property type="molecule type" value="Genomic_DNA"/>
</dbReference>
<feature type="compositionally biased region" description="Polar residues" evidence="1">
    <location>
        <begin position="29"/>
        <end position="45"/>
    </location>
</feature>
<organism evidence="3 4">
    <name type="scientific">Stachybotrys chartarum (strain CBS 109288 / IBT 7711)</name>
    <name type="common">Toxic black mold</name>
    <name type="synonym">Stilbospora chartarum</name>
    <dbReference type="NCBI Taxonomy" id="1280523"/>
    <lineage>
        <taxon>Eukaryota</taxon>
        <taxon>Fungi</taxon>
        <taxon>Dikarya</taxon>
        <taxon>Ascomycota</taxon>
        <taxon>Pezizomycotina</taxon>
        <taxon>Sordariomycetes</taxon>
        <taxon>Hypocreomycetidae</taxon>
        <taxon>Hypocreales</taxon>
        <taxon>Stachybotryaceae</taxon>
        <taxon>Stachybotrys</taxon>
    </lineage>
</organism>
<dbReference type="OrthoDB" id="2157530at2759"/>
<feature type="domain" description="Heterokaryon incompatibility" evidence="2">
    <location>
        <begin position="91"/>
        <end position="250"/>
    </location>
</feature>
<dbReference type="InterPro" id="IPR010730">
    <property type="entry name" value="HET"/>
</dbReference>
<dbReference type="InterPro" id="IPR052895">
    <property type="entry name" value="HetReg/Transcr_Mod"/>
</dbReference>
<dbReference type="Proteomes" id="UP000028045">
    <property type="component" value="Unassembled WGS sequence"/>
</dbReference>